<dbReference type="SMART" id="SM00850">
    <property type="entry name" value="LytTR"/>
    <property type="match status" value="1"/>
</dbReference>
<gene>
    <name evidence="3" type="ORF">MQE36_05470</name>
</gene>
<feature type="domain" description="HTH LytTR-type" evidence="2">
    <location>
        <begin position="210"/>
        <end position="279"/>
    </location>
</feature>
<name>A0ABY3YPN9_9FLAO</name>
<dbReference type="RefSeq" id="WP_242938166.1">
    <property type="nucleotide sequence ID" value="NZ_CP094326.1"/>
</dbReference>
<proteinExistence type="predicted"/>
<dbReference type="PROSITE" id="PS50930">
    <property type="entry name" value="HTH_LYTTR"/>
    <property type="match status" value="1"/>
</dbReference>
<reference evidence="3 4" key="1">
    <citation type="journal article" date="2018" name="Int. J. Syst. Evol. Microbiol.">
        <title>Zhouia spongiae sp. nov., isolated from a marine sponge.</title>
        <authorList>
            <person name="Zhuang L."/>
            <person name="Lin B."/>
            <person name="Qin F."/>
            <person name="Luo L."/>
        </authorList>
    </citation>
    <scope>NUCLEOTIDE SEQUENCE [LARGE SCALE GENOMIC DNA]</scope>
    <source>
        <strain evidence="3 4">HN-Y44</strain>
    </source>
</reference>
<dbReference type="InterPro" id="IPR007492">
    <property type="entry name" value="LytTR_DNA-bd_dom"/>
</dbReference>
<keyword evidence="1" id="KW-0812">Transmembrane</keyword>
<accession>A0ABY3YPN9</accession>
<dbReference type="Pfam" id="PF04397">
    <property type="entry name" value="LytTR"/>
    <property type="match status" value="1"/>
</dbReference>
<evidence type="ECO:0000313" key="3">
    <source>
        <dbReference type="EMBL" id="UNY99794.1"/>
    </source>
</evidence>
<organism evidence="3 4">
    <name type="scientific">Zhouia spongiae</name>
    <dbReference type="NCBI Taxonomy" id="2202721"/>
    <lineage>
        <taxon>Bacteria</taxon>
        <taxon>Pseudomonadati</taxon>
        <taxon>Bacteroidota</taxon>
        <taxon>Flavobacteriia</taxon>
        <taxon>Flavobacteriales</taxon>
        <taxon>Flavobacteriaceae</taxon>
        <taxon>Zhouia</taxon>
    </lineage>
</organism>
<evidence type="ECO:0000313" key="4">
    <source>
        <dbReference type="Proteomes" id="UP000829476"/>
    </source>
</evidence>
<feature type="transmembrane region" description="Helical" evidence="1">
    <location>
        <begin position="21"/>
        <end position="39"/>
    </location>
</feature>
<evidence type="ECO:0000256" key="1">
    <source>
        <dbReference type="SAM" id="Phobius"/>
    </source>
</evidence>
<dbReference type="Gene3D" id="2.40.50.1020">
    <property type="entry name" value="LytTr DNA-binding domain"/>
    <property type="match status" value="1"/>
</dbReference>
<feature type="transmembrane region" description="Helical" evidence="1">
    <location>
        <begin position="51"/>
        <end position="74"/>
    </location>
</feature>
<evidence type="ECO:0000259" key="2">
    <source>
        <dbReference type="PROSITE" id="PS50930"/>
    </source>
</evidence>
<keyword evidence="4" id="KW-1185">Reference proteome</keyword>
<protein>
    <submittedName>
        <fullName evidence="3">LytTR family transcriptional regulator</fullName>
    </submittedName>
</protein>
<dbReference type="PANTHER" id="PTHR37299">
    <property type="entry name" value="TRANSCRIPTIONAL REGULATOR-RELATED"/>
    <property type="match status" value="1"/>
</dbReference>
<dbReference type="InterPro" id="IPR046947">
    <property type="entry name" value="LytR-like"/>
</dbReference>
<keyword evidence="1" id="KW-1133">Transmembrane helix</keyword>
<keyword evidence="1" id="KW-0472">Membrane</keyword>
<sequence length="279" mass="32966">MNKLKKILNREVPFLSSVKNRLLLIGFVATYAILFIVLYEPFNINQWGSNYYWQFIIGGTVILFITQFGLRWLFKIKKFRYYGLFLWYVLEVILIAYVFYVLFGDELSAYKEKIKEYLLTFRYTGLVMIVPYASFVWYMEHQYRLQGLKDRQEELIYASGKDSEEKLLTVMRENGHMALAVKYSQLVYIKSAGNYLEIFYLKGDKLTKELVRGSVKDFESKIIDSQHIIRVHRSYLININHLSSTKKTKKGYALIMRFVPEEVIPVSSSYKPAFENALK</sequence>
<dbReference type="PANTHER" id="PTHR37299:SF1">
    <property type="entry name" value="STAGE 0 SPORULATION PROTEIN A HOMOLOG"/>
    <property type="match status" value="1"/>
</dbReference>
<dbReference type="Proteomes" id="UP000829476">
    <property type="component" value="Chromosome"/>
</dbReference>
<dbReference type="EMBL" id="CP094326">
    <property type="protein sequence ID" value="UNY99794.1"/>
    <property type="molecule type" value="Genomic_DNA"/>
</dbReference>
<feature type="transmembrane region" description="Helical" evidence="1">
    <location>
        <begin position="81"/>
        <end position="100"/>
    </location>
</feature>
<feature type="transmembrane region" description="Helical" evidence="1">
    <location>
        <begin position="120"/>
        <end position="139"/>
    </location>
</feature>